<dbReference type="InterPro" id="IPR016639">
    <property type="entry name" value="GST_Omega/GSH"/>
</dbReference>
<dbReference type="GO" id="GO:0016491">
    <property type="term" value="F:oxidoreductase activity"/>
    <property type="evidence" value="ECO:0007669"/>
    <property type="project" value="UniProtKB-KW"/>
</dbReference>
<dbReference type="PROSITE" id="PS50405">
    <property type="entry name" value="GST_CTER"/>
    <property type="match status" value="1"/>
</dbReference>
<dbReference type="CDD" id="cd03190">
    <property type="entry name" value="GST_C_Omega_like"/>
    <property type="match status" value="1"/>
</dbReference>
<dbReference type="SUPFAM" id="SSF52833">
    <property type="entry name" value="Thioredoxin-like"/>
    <property type="match status" value="1"/>
</dbReference>
<dbReference type="RefSeq" id="WP_340339580.1">
    <property type="nucleotide sequence ID" value="NZ_JBBKZS010000031.1"/>
</dbReference>
<keyword evidence="2" id="KW-0560">Oxidoreductase</keyword>
<dbReference type="PANTHER" id="PTHR32419:SF6">
    <property type="entry name" value="GLUTATHIONE S-TRANSFERASE OMEGA-LIKE 1-RELATED"/>
    <property type="match status" value="1"/>
</dbReference>
<dbReference type="SFLD" id="SFLDG01148">
    <property type="entry name" value="Xi_(cytGST)"/>
    <property type="match status" value="1"/>
</dbReference>
<dbReference type="InterPro" id="IPR040079">
    <property type="entry name" value="Glutathione_S-Trfase"/>
</dbReference>
<dbReference type="PIRSF" id="PIRSF015753">
    <property type="entry name" value="GST"/>
    <property type="match status" value="1"/>
</dbReference>
<comment type="caution">
    <text evidence="2">The sequence shown here is derived from an EMBL/GenBank/DDBJ whole genome shotgun (WGS) entry which is preliminary data.</text>
</comment>
<sequence>MSGYLKDGQWHEGWYDTGKTAGEFVRTNSKFRGWVTADGANGYRAEPGRYHLYVSLACPWAHRTLIARVLKGLEGAISVSVVEPVMTQGWSFSDALPDHLHGFQFLHQLYSAADPRYTGRILVPALWDKQTRTIVSNESSEILRMFNSAFAAFARNVVDLYPEALRPQIDEANAFVYDNINNGVYRCGFATEQAAYKHAFDRLFSALDRVEGNLGQRTWLADGEHATEADWRLFTTLLRFDAVYFGHFKCNRNRIEDFPHLSRYLRALYRTPGIAATVNMDHIKRHYYMSHAHINPTRIVPAGPRLKFMADAAD</sequence>
<gene>
    <name evidence="2" type="ORF">WKW79_33620</name>
</gene>
<dbReference type="SFLD" id="SFLDG01206">
    <property type="entry name" value="Xi.1"/>
    <property type="match status" value="1"/>
</dbReference>
<proteinExistence type="predicted"/>
<dbReference type="InterPro" id="IPR036282">
    <property type="entry name" value="Glutathione-S-Trfase_C_sf"/>
</dbReference>
<dbReference type="Proteomes" id="UP001367030">
    <property type="component" value="Unassembled WGS sequence"/>
</dbReference>
<dbReference type="InterPro" id="IPR036249">
    <property type="entry name" value="Thioredoxin-like_sf"/>
</dbReference>
<dbReference type="PANTHER" id="PTHR32419">
    <property type="entry name" value="GLUTATHIONYL-HYDROQUINONE REDUCTASE"/>
    <property type="match status" value="1"/>
</dbReference>
<evidence type="ECO:0000313" key="3">
    <source>
        <dbReference type="Proteomes" id="UP001367030"/>
    </source>
</evidence>
<evidence type="ECO:0000259" key="1">
    <source>
        <dbReference type="PROSITE" id="PS50405"/>
    </source>
</evidence>
<protein>
    <submittedName>
        <fullName evidence="2">Glutathione S-transferase family protein</fullName>
        <ecNumber evidence="2">1.8.5.-</ecNumber>
    </submittedName>
</protein>
<keyword evidence="3" id="KW-1185">Reference proteome</keyword>
<dbReference type="Pfam" id="PF13410">
    <property type="entry name" value="GST_C_2"/>
    <property type="match status" value="1"/>
</dbReference>
<dbReference type="SFLD" id="SFLDS00019">
    <property type="entry name" value="Glutathione_Transferase_(cytos"/>
    <property type="match status" value="1"/>
</dbReference>
<dbReference type="InterPro" id="IPR047047">
    <property type="entry name" value="GST_Omega-like_C"/>
</dbReference>
<feature type="domain" description="GST C-terminal" evidence="1">
    <location>
        <begin position="162"/>
        <end position="287"/>
    </location>
</feature>
<dbReference type="Pfam" id="PF13409">
    <property type="entry name" value="GST_N_2"/>
    <property type="match status" value="1"/>
</dbReference>
<dbReference type="SUPFAM" id="SSF47616">
    <property type="entry name" value="GST C-terminal domain-like"/>
    <property type="match status" value="1"/>
</dbReference>
<dbReference type="InterPro" id="IPR004045">
    <property type="entry name" value="Glutathione_S-Trfase_N"/>
</dbReference>
<dbReference type="Gene3D" id="3.40.30.10">
    <property type="entry name" value="Glutaredoxin"/>
    <property type="match status" value="1"/>
</dbReference>
<organism evidence="2 3">
    <name type="scientific">Variovorax robiniae</name>
    <dbReference type="NCBI Taxonomy" id="1836199"/>
    <lineage>
        <taxon>Bacteria</taxon>
        <taxon>Pseudomonadati</taxon>
        <taxon>Pseudomonadota</taxon>
        <taxon>Betaproteobacteria</taxon>
        <taxon>Burkholderiales</taxon>
        <taxon>Comamonadaceae</taxon>
        <taxon>Variovorax</taxon>
    </lineage>
</organism>
<dbReference type="EC" id="1.8.5.-" evidence="2"/>
<evidence type="ECO:0000313" key="2">
    <source>
        <dbReference type="EMBL" id="MEJ8859543.1"/>
    </source>
</evidence>
<dbReference type="EMBL" id="JBBKZS010000031">
    <property type="protein sequence ID" value="MEJ8859543.1"/>
    <property type="molecule type" value="Genomic_DNA"/>
</dbReference>
<dbReference type="Gene3D" id="1.20.1050.10">
    <property type="match status" value="1"/>
</dbReference>
<dbReference type="InterPro" id="IPR010987">
    <property type="entry name" value="Glutathione-S-Trfase_C-like"/>
</dbReference>
<reference evidence="2 3" key="1">
    <citation type="submission" date="2024-03" db="EMBL/GenBank/DDBJ databases">
        <title>Novel species of the genus Variovorax.</title>
        <authorList>
            <person name="Liu Q."/>
            <person name="Xin Y.-H."/>
        </authorList>
    </citation>
    <scope>NUCLEOTIDE SEQUENCE [LARGE SCALE GENOMIC DNA]</scope>
    <source>
        <strain evidence="2 3">KACC 18901</strain>
    </source>
</reference>
<name>A0ABU8XIC0_9BURK</name>
<accession>A0ABU8XIC0</accession>